<evidence type="ECO:0000256" key="6">
    <source>
        <dbReference type="ARBA" id="ARBA00022918"/>
    </source>
</evidence>
<dbReference type="CDD" id="cd09274">
    <property type="entry name" value="RNase_HI_RT_Ty3"/>
    <property type="match status" value="1"/>
</dbReference>
<feature type="region of interest" description="Disordered" evidence="7">
    <location>
        <begin position="233"/>
        <end position="257"/>
    </location>
</feature>
<feature type="non-terminal residue" evidence="9">
    <location>
        <position position="337"/>
    </location>
</feature>
<evidence type="ECO:0000256" key="5">
    <source>
        <dbReference type="ARBA" id="ARBA00022801"/>
    </source>
</evidence>
<dbReference type="SUPFAM" id="SSF56672">
    <property type="entry name" value="DNA/RNA polymerases"/>
    <property type="match status" value="1"/>
</dbReference>
<feature type="domain" description="Reverse transcriptase RNase H-like" evidence="8">
    <location>
        <begin position="2"/>
        <end position="54"/>
    </location>
</feature>
<dbReference type="GO" id="GO:0003964">
    <property type="term" value="F:RNA-directed DNA polymerase activity"/>
    <property type="evidence" value="ECO:0007669"/>
    <property type="project" value="UniProtKB-KW"/>
</dbReference>
<keyword evidence="1" id="KW-0808">Transferase</keyword>
<comment type="caution">
    <text evidence="9">The sequence shown here is derived from an EMBL/GenBank/DDBJ whole genome shotgun (WGS) entry which is preliminary data.</text>
</comment>
<name>A0A6L2JUB1_TANCI</name>
<dbReference type="GO" id="GO:0004519">
    <property type="term" value="F:endonuclease activity"/>
    <property type="evidence" value="ECO:0007669"/>
    <property type="project" value="UniProtKB-KW"/>
</dbReference>
<proteinExistence type="predicted"/>
<dbReference type="EMBL" id="BKCJ010001285">
    <property type="protein sequence ID" value="GEU40300.1"/>
    <property type="molecule type" value="Genomic_DNA"/>
</dbReference>
<accession>A0A6L2JUB1</accession>
<evidence type="ECO:0000256" key="4">
    <source>
        <dbReference type="ARBA" id="ARBA00022759"/>
    </source>
</evidence>
<evidence type="ECO:0000256" key="1">
    <source>
        <dbReference type="ARBA" id="ARBA00022679"/>
    </source>
</evidence>
<evidence type="ECO:0000259" key="8">
    <source>
        <dbReference type="Pfam" id="PF17917"/>
    </source>
</evidence>
<dbReference type="PANTHER" id="PTHR34072">
    <property type="entry name" value="ENZYMATIC POLYPROTEIN-RELATED"/>
    <property type="match status" value="1"/>
</dbReference>
<dbReference type="InterPro" id="IPR043502">
    <property type="entry name" value="DNA/RNA_pol_sf"/>
</dbReference>
<organism evidence="9">
    <name type="scientific">Tanacetum cinerariifolium</name>
    <name type="common">Dalmatian daisy</name>
    <name type="synonym">Chrysanthemum cinerariifolium</name>
    <dbReference type="NCBI Taxonomy" id="118510"/>
    <lineage>
        <taxon>Eukaryota</taxon>
        <taxon>Viridiplantae</taxon>
        <taxon>Streptophyta</taxon>
        <taxon>Embryophyta</taxon>
        <taxon>Tracheophyta</taxon>
        <taxon>Spermatophyta</taxon>
        <taxon>Magnoliopsida</taxon>
        <taxon>eudicotyledons</taxon>
        <taxon>Gunneridae</taxon>
        <taxon>Pentapetalae</taxon>
        <taxon>asterids</taxon>
        <taxon>campanulids</taxon>
        <taxon>Asterales</taxon>
        <taxon>Asteraceae</taxon>
        <taxon>Asteroideae</taxon>
        <taxon>Anthemideae</taxon>
        <taxon>Anthemidinae</taxon>
        <taxon>Tanacetum</taxon>
    </lineage>
</organism>
<feature type="region of interest" description="Disordered" evidence="7">
    <location>
        <begin position="295"/>
        <end position="337"/>
    </location>
</feature>
<dbReference type="Pfam" id="PF17917">
    <property type="entry name" value="RT_RNaseH"/>
    <property type="match status" value="1"/>
</dbReference>
<dbReference type="InterPro" id="IPR041373">
    <property type="entry name" value="RT_RNaseH"/>
</dbReference>
<dbReference type="AlphaFoldDB" id="A0A6L2JUB1"/>
<keyword evidence="4" id="KW-0255">Endonuclease</keyword>
<evidence type="ECO:0000256" key="7">
    <source>
        <dbReference type="SAM" id="MobiDB-lite"/>
    </source>
</evidence>
<evidence type="ECO:0000256" key="2">
    <source>
        <dbReference type="ARBA" id="ARBA00022695"/>
    </source>
</evidence>
<sequence length="337" mass="38681">MELGAIMFTLKIWRHYLYGTKCTVFTDHRSLQHILDQKELNMRQRRWLKLLSDYDCEIHYHLEKANVVADALSRKERIKPLRVRALVMTIGLDLHMKILEAQTKARKPKNINDEDVGGMLVETPGEPENHMKEKLEPRADETLCLRKKSWLQCYGWEGYKGEASFDADKSVEVNKHVNETLGSNSTTRISNVVNVGLELFPVVSEPHGIHSHARANEENINDAHNKVGPTLAGNTPYHHRQGRRLAAGGNGHDGRDPRDVEIEKLRQRVRELEVNGLIQMARRVSDYRIRRIADRGNEEDGPDSHARGDRFYHNRRSADRGNKKVDRDPGNISEIKG</sequence>
<evidence type="ECO:0000313" key="9">
    <source>
        <dbReference type="EMBL" id="GEU40300.1"/>
    </source>
</evidence>
<keyword evidence="3" id="KW-0540">Nuclease</keyword>
<keyword evidence="2" id="KW-0548">Nucleotidyltransferase</keyword>
<keyword evidence="5" id="KW-0378">Hydrolase</keyword>
<protein>
    <submittedName>
        <fullName evidence="9">Putative reverse transcriptase domain-containing protein</fullName>
    </submittedName>
</protein>
<dbReference type="PANTHER" id="PTHR34072:SF52">
    <property type="entry name" value="RIBONUCLEASE H"/>
    <property type="match status" value="1"/>
</dbReference>
<reference evidence="9" key="1">
    <citation type="journal article" date="2019" name="Sci. Rep.">
        <title>Draft genome of Tanacetum cinerariifolium, the natural source of mosquito coil.</title>
        <authorList>
            <person name="Yamashiro T."/>
            <person name="Shiraishi A."/>
            <person name="Satake H."/>
            <person name="Nakayama K."/>
        </authorList>
    </citation>
    <scope>NUCLEOTIDE SEQUENCE</scope>
</reference>
<evidence type="ECO:0000256" key="3">
    <source>
        <dbReference type="ARBA" id="ARBA00022722"/>
    </source>
</evidence>
<keyword evidence="6 9" id="KW-0695">RNA-directed DNA polymerase</keyword>
<dbReference type="GO" id="GO:0016787">
    <property type="term" value="F:hydrolase activity"/>
    <property type="evidence" value="ECO:0007669"/>
    <property type="project" value="UniProtKB-KW"/>
</dbReference>
<gene>
    <name evidence="9" type="ORF">Tci_012278</name>
</gene>